<feature type="chain" id="PRO_5041252591" evidence="2">
    <location>
        <begin position="19"/>
        <end position="140"/>
    </location>
</feature>
<keyword evidence="4" id="KW-1185">Reference proteome</keyword>
<organism evidence="3 4">
    <name type="scientific">Cylicocyclus nassatus</name>
    <name type="common">Nematode worm</name>
    <dbReference type="NCBI Taxonomy" id="53992"/>
    <lineage>
        <taxon>Eukaryota</taxon>
        <taxon>Metazoa</taxon>
        <taxon>Ecdysozoa</taxon>
        <taxon>Nematoda</taxon>
        <taxon>Chromadorea</taxon>
        <taxon>Rhabditida</taxon>
        <taxon>Rhabditina</taxon>
        <taxon>Rhabditomorpha</taxon>
        <taxon>Strongyloidea</taxon>
        <taxon>Strongylidae</taxon>
        <taxon>Cylicocyclus</taxon>
    </lineage>
</organism>
<protein>
    <submittedName>
        <fullName evidence="3">Uncharacterized protein</fullName>
    </submittedName>
</protein>
<evidence type="ECO:0000313" key="4">
    <source>
        <dbReference type="Proteomes" id="UP001176961"/>
    </source>
</evidence>
<accession>A0AA36GDW6</accession>
<feature type="region of interest" description="Disordered" evidence="1">
    <location>
        <begin position="84"/>
        <end position="140"/>
    </location>
</feature>
<keyword evidence="2" id="KW-0732">Signal</keyword>
<dbReference type="AlphaFoldDB" id="A0AA36GDW6"/>
<evidence type="ECO:0000256" key="2">
    <source>
        <dbReference type="SAM" id="SignalP"/>
    </source>
</evidence>
<feature type="signal peptide" evidence="2">
    <location>
        <begin position="1"/>
        <end position="18"/>
    </location>
</feature>
<evidence type="ECO:0000313" key="3">
    <source>
        <dbReference type="EMBL" id="CAJ0590587.1"/>
    </source>
</evidence>
<evidence type="ECO:0000256" key="1">
    <source>
        <dbReference type="SAM" id="MobiDB-lite"/>
    </source>
</evidence>
<reference evidence="3" key="1">
    <citation type="submission" date="2023-07" db="EMBL/GenBank/DDBJ databases">
        <authorList>
            <consortium name="CYATHOMIX"/>
        </authorList>
    </citation>
    <scope>NUCLEOTIDE SEQUENCE</scope>
    <source>
        <strain evidence="3">N/A</strain>
    </source>
</reference>
<sequence>MMLHTSIPLFLVVGATFGSHITYQTEEKGGKREETFQKPLEGTHKVIEGKAREQRKDIQKEGEKLRQLREKIAAEKERLRKIREDVKAERKREDTHKAEEERLRKLRDDTHKAEEERLRKLREDTHKAEEERLRKLREKV</sequence>
<proteinExistence type="predicted"/>
<gene>
    <name evidence="3" type="ORF">CYNAS_LOCUS2570</name>
</gene>
<feature type="region of interest" description="Disordered" evidence="1">
    <location>
        <begin position="26"/>
        <end position="62"/>
    </location>
</feature>
<comment type="caution">
    <text evidence="3">The sequence shown here is derived from an EMBL/GenBank/DDBJ whole genome shotgun (WGS) entry which is preliminary data.</text>
</comment>
<dbReference type="Proteomes" id="UP001176961">
    <property type="component" value="Unassembled WGS sequence"/>
</dbReference>
<dbReference type="EMBL" id="CATQJL010000001">
    <property type="protein sequence ID" value="CAJ0590587.1"/>
    <property type="molecule type" value="Genomic_DNA"/>
</dbReference>
<name>A0AA36GDW6_CYLNA</name>